<dbReference type="AlphaFoldDB" id="A0AAV6I9J7"/>
<comment type="caution">
    <text evidence="1">The sequence shown here is derived from an EMBL/GenBank/DDBJ whole genome shotgun (WGS) entry which is preliminary data.</text>
</comment>
<dbReference type="EMBL" id="JACTNZ010000011">
    <property type="protein sequence ID" value="KAG5523754.1"/>
    <property type="molecule type" value="Genomic_DNA"/>
</dbReference>
<evidence type="ECO:0008006" key="3">
    <source>
        <dbReference type="Google" id="ProtNLM"/>
    </source>
</evidence>
<proteinExistence type="predicted"/>
<protein>
    <recommendedName>
        <fullName evidence="3">Reverse transcriptase</fullName>
    </recommendedName>
</protein>
<dbReference type="Proteomes" id="UP000823749">
    <property type="component" value="Chromosome 11"/>
</dbReference>
<name>A0AAV6I9J7_9ERIC</name>
<evidence type="ECO:0000313" key="2">
    <source>
        <dbReference type="Proteomes" id="UP000823749"/>
    </source>
</evidence>
<accession>A0AAV6I9J7</accession>
<keyword evidence="2" id="KW-1185">Reference proteome</keyword>
<reference evidence="1" key="1">
    <citation type="submission" date="2020-08" db="EMBL/GenBank/DDBJ databases">
        <title>Plant Genome Project.</title>
        <authorList>
            <person name="Zhang R.-G."/>
        </authorList>
    </citation>
    <scope>NUCLEOTIDE SEQUENCE</scope>
    <source>
        <strain evidence="1">WSP0</strain>
        <tissue evidence="1">Leaf</tissue>
    </source>
</reference>
<evidence type="ECO:0000313" key="1">
    <source>
        <dbReference type="EMBL" id="KAG5523754.1"/>
    </source>
</evidence>
<sequence>MSIHGDKAPGPDGFNSVFFQMCWDVVGKDFTKLLPLFLIQVYFSRNHIFEIYVRTFVAILEVHHHWCTYA</sequence>
<gene>
    <name evidence="1" type="ORF">RHGRI_030664</name>
</gene>
<organism evidence="1 2">
    <name type="scientific">Rhododendron griersonianum</name>
    <dbReference type="NCBI Taxonomy" id="479676"/>
    <lineage>
        <taxon>Eukaryota</taxon>
        <taxon>Viridiplantae</taxon>
        <taxon>Streptophyta</taxon>
        <taxon>Embryophyta</taxon>
        <taxon>Tracheophyta</taxon>
        <taxon>Spermatophyta</taxon>
        <taxon>Magnoliopsida</taxon>
        <taxon>eudicotyledons</taxon>
        <taxon>Gunneridae</taxon>
        <taxon>Pentapetalae</taxon>
        <taxon>asterids</taxon>
        <taxon>Ericales</taxon>
        <taxon>Ericaceae</taxon>
        <taxon>Ericoideae</taxon>
        <taxon>Rhodoreae</taxon>
        <taxon>Rhododendron</taxon>
    </lineage>
</organism>